<dbReference type="GO" id="GO:0001682">
    <property type="term" value="P:tRNA 5'-leader removal"/>
    <property type="evidence" value="ECO:0007669"/>
    <property type="project" value="InterPro"/>
</dbReference>
<dbReference type="GO" id="GO:0006896">
    <property type="term" value="P:Golgi to vacuole transport"/>
    <property type="evidence" value="ECO:0007669"/>
    <property type="project" value="UniProtKB-ARBA"/>
</dbReference>
<evidence type="ECO:0000256" key="1">
    <source>
        <dbReference type="ARBA" id="ARBA00004601"/>
    </source>
</evidence>
<feature type="domain" description="GAE" evidence="8">
    <location>
        <begin position="494"/>
        <end position="612"/>
    </location>
</feature>
<name>A0A9P5VN31_9FUNG</name>
<comment type="caution">
    <text evidence="10">The sequence shown here is derived from an EMBL/GenBank/DDBJ whole genome shotgun (WGS) entry which is preliminary data.</text>
</comment>
<dbReference type="FunFam" id="1.25.40.90:FF:000008">
    <property type="entry name" value="VHS domain protein"/>
    <property type="match status" value="1"/>
</dbReference>
<evidence type="ECO:0000256" key="2">
    <source>
        <dbReference type="ARBA" id="ARBA00022448"/>
    </source>
</evidence>
<dbReference type="EMBL" id="JAAAUY010000208">
    <property type="protein sequence ID" value="KAF9333331.1"/>
    <property type="molecule type" value="Genomic_DNA"/>
</dbReference>
<evidence type="ECO:0008006" key="12">
    <source>
        <dbReference type="Google" id="ProtNLM"/>
    </source>
</evidence>
<dbReference type="InterPro" id="IPR002014">
    <property type="entry name" value="VHS_dom"/>
</dbReference>
<dbReference type="SUPFAM" id="SSF49348">
    <property type="entry name" value="Clathrin adaptor appendage domain"/>
    <property type="match status" value="1"/>
</dbReference>
<dbReference type="Pfam" id="PF08584">
    <property type="entry name" value="Ribonuc_P_40"/>
    <property type="match status" value="1"/>
</dbReference>
<gene>
    <name evidence="10" type="ORF">BG006_003746</name>
</gene>
<dbReference type="GO" id="GO:0043328">
    <property type="term" value="P:protein transport to vacuole involved in ubiquitin-dependent protein catabolic process via the multivesicular body sorting pathway"/>
    <property type="evidence" value="ECO:0007669"/>
    <property type="project" value="TreeGrafter"/>
</dbReference>
<feature type="domain" description="VHS" evidence="7">
    <location>
        <begin position="2"/>
        <end position="156"/>
    </location>
</feature>
<dbReference type="GO" id="GO:0005802">
    <property type="term" value="C:trans-Golgi network"/>
    <property type="evidence" value="ECO:0007669"/>
    <property type="project" value="TreeGrafter"/>
</dbReference>
<sequence length="925" mass="101826">RACDPSRYEPDLALNLEICDVIKEKQKNTQVYIFFSFDFLAVPTLPLPREAAIYIVRLVNSRNMHVGMLALALLDNCVKNCGYPFHLQIATKEFLNELVRKFPERPLAVPTPVQSKILEMIQEWYETLCRNSRYKEDLIHIRDMHRLLGFKGYRFPRLKGDALSVLNPVATLKSPAELEEEDRVAQSAKLQELIRRGRPEDVLAANELVKKMTGYEQEEKPDYAEQASSELDKILQKAVLLTEMLNDVKPGEIIGRGDIFEDLLGTCKAAQPKIQKFINEGEDVENIEKLLEINDIINNVIQQYGQVKSGNLVKVSVPAIGQDQDHGHGQQTSSTTSAPQKETSLIDLVDFGEPDSPQSASVPKAAPATTTGNLMDDLMNLNFNDGPPPAWGAAGSISLGRSISPAGSINSTSSGANGAPNYNMFSTPVATVNPISVSSGAGSFANSPSQNNATRFPTHSASSSSSGYQPQQSNTSDSAFGDFDFVSNTGAAPSGPTTVVLLNKNGLQIELDIEYESQDGTAIKVMAYFSNSLNSAMSNLTFRVAVPKSLQLKLEPQSAQVVNAFSKRTVTQAMSIKNPTQQNPIQVFLPAEASPSVDTLQTTLTEQLQQSTHYYHAHVPLALFLTSPFMQYIRNGLVALSVQGGIDTHDVVCIDGKGKMILSLTKDSYEQLGLTGMPSQFQKNRQRYVVELDLRAPSMVPGKAGFERIKWCFENTLVTVFSMVLASVDPAGASLPLEFPASARARQLSYRIQTTVLDHIMVPDMQPLRTIGKNDLRWRKQVAEVYEWIGMAGIQSERITVVDNIDPYLCVYSNPAQTTPEKIGSSGYLLEISGFIPSPSIAPIFESLRSLLNNGPSTSWANMTVWGFQDSPISWRGREHGHMLSGENMYSFFLWSDNLMPKDKENPDKGVYVLLESVGGHDAHS</sequence>
<evidence type="ECO:0000256" key="3">
    <source>
        <dbReference type="ARBA" id="ARBA00022927"/>
    </source>
</evidence>
<dbReference type="CDD" id="cd14235">
    <property type="entry name" value="GAT_GGA_fungi"/>
    <property type="match status" value="1"/>
</dbReference>
<feature type="compositionally biased region" description="Low complexity" evidence="6">
    <location>
        <begin position="460"/>
        <end position="473"/>
    </location>
</feature>
<dbReference type="SUPFAM" id="SSF48464">
    <property type="entry name" value="ENTH/VHS domain"/>
    <property type="match status" value="1"/>
</dbReference>
<dbReference type="GO" id="GO:0005829">
    <property type="term" value="C:cytosol"/>
    <property type="evidence" value="ECO:0007669"/>
    <property type="project" value="GOC"/>
</dbReference>
<dbReference type="InterPro" id="IPR013041">
    <property type="entry name" value="Clathrin_app_Ig-like_sf"/>
</dbReference>
<evidence type="ECO:0000259" key="9">
    <source>
        <dbReference type="PROSITE" id="PS50909"/>
    </source>
</evidence>
<dbReference type="SUPFAM" id="SSF89009">
    <property type="entry name" value="GAT-like domain"/>
    <property type="match status" value="1"/>
</dbReference>
<dbReference type="PANTHER" id="PTHR47180">
    <property type="entry name" value="ADP-RIBOSYLATION FACTOR-BINDING PROTEIN GGA1-RELATED"/>
    <property type="match status" value="1"/>
</dbReference>
<dbReference type="Gene3D" id="1.20.58.160">
    <property type="match status" value="1"/>
</dbReference>
<dbReference type="InterPro" id="IPR038425">
    <property type="entry name" value="GAT_sf"/>
</dbReference>
<evidence type="ECO:0000256" key="4">
    <source>
        <dbReference type="ARBA" id="ARBA00023034"/>
    </source>
</evidence>
<dbReference type="Pfam" id="PF02883">
    <property type="entry name" value="Alpha_adaptinC2"/>
    <property type="match status" value="1"/>
</dbReference>
<dbReference type="GO" id="GO:0006895">
    <property type="term" value="P:Golgi to endosome transport"/>
    <property type="evidence" value="ECO:0007669"/>
    <property type="project" value="TreeGrafter"/>
</dbReference>
<dbReference type="InterPro" id="IPR013893">
    <property type="entry name" value="RNase_P_Rpp40"/>
</dbReference>
<feature type="compositionally biased region" description="Polar residues" evidence="6">
    <location>
        <begin position="332"/>
        <end position="343"/>
    </location>
</feature>
<evidence type="ECO:0000256" key="6">
    <source>
        <dbReference type="SAM" id="MobiDB-lite"/>
    </source>
</evidence>
<dbReference type="SMART" id="SM00288">
    <property type="entry name" value="VHS"/>
    <property type="match status" value="1"/>
</dbReference>
<proteinExistence type="predicted"/>
<keyword evidence="11" id="KW-1185">Reference proteome</keyword>
<organism evidence="10 11">
    <name type="scientific">Podila minutissima</name>
    <dbReference type="NCBI Taxonomy" id="64525"/>
    <lineage>
        <taxon>Eukaryota</taxon>
        <taxon>Fungi</taxon>
        <taxon>Fungi incertae sedis</taxon>
        <taxon>Mucoromycota</taxon>
        <taxon>Mortierellomycotina</taxon>
        <taxon>Mortierellomycetes</taxon>
        <taxon>Mortierellales</taxon>
        <taxon>Mortierellaceae</taxon>
        <taxon>Podila</taxon>
    </lineage>
</organism>
<dbReference type="SMART" id="SM00809">
    <property type="entry name" value="Alpha_adaptinC2"/>
    <property type="match status" value="1"/>
</dbReference>
<accession>A0A9P5VN31</accession>
<dbReference type="InterPro" id="IPR008152">
    <property type="entry name" value="Clathrin_a/b/g-adaptin_app_Ig"/>
</dbReference>
<feature type="domain" description="GAT" evidence="9">
    <location>
        <begin position="183"/>
        <end position="309"/>
    </location>
</feature>
<evidence type="ECO:0000259" key="7">
    <source>
        <dbReference type="PROSITE" id="PS50179"/>
    </source>
</evidence>
<dbReference type="PROSITE" id="PS50179">
    <property type="entry name" value="VHS"/>
    <property type="match status" value="1"/>
</dbReference>
<comment type="function">
    <text evidence="5">May play a role in the regulation of membrane traffic through the trans-Golgi network.</text>
</comment>
<keyword evidence="2" id="KW-0813">Transport</keyword>
<dbReference type="GO" id="GO:0030677">
    <property type="term" value="C:ribonuclease P complex"/>
    <property type="evidence" value="ECO:0007669"/>
    <property type="project" value="InterPro"/>
</dbReference>
<reference evidence="10" key="1">
    <citation type="journal article" date="2020" name="Fungal Divers.">
        <title>Resolving the Mortierellaceae phylogeny through synthesis of multi-gene phylogenetics and phylogenomics.</title>
        <authorList>
            <person name="Vandepol N."/>
            <person name="Liber J."/>
            <person name="Desiro A."/>
            <person name="Na H."/>
            <person name="Kennedy M."/>
            <person name="Barry K."/>
            <person name="Grigoriev I.V."/>
            <person name="Miller A.N."/>
            <person name="O'Donnell K."/>
            <person name="Stajich J.E."/>
            <person name="Bonito G."/>
        </authorList>
    </citation>
    <scope>NUCLEOTIDE SEQUENCE</scope>
    <source>
        <strain evidence="10">NVP1</strain>
    </source>
</reference>
<dbReference type="InterPro" id="IPR052653">
    <property type="entry name" value="ARF-binding"/>
</dbReference>
<dbReference type="CDD" id="cd16998">
    <property type="entry name" value="VHS_GGA_fungi"/>
    <property type="match status" value="1"/>
</dbReference>
<evidence type="ECO:0000313" key="10">
    <source>
        <dbReference type="EMBL" id="KAF9333331.1"/>
    </source>
</evidence>
<dbReference type="InterPro" id="IPR004152">
    <property type="entry name" value="GAT_dom"/>
</dbReference>
<comment type="subcellular location">
    <subcellularLocation>
        <location evidence="1">Golgi apparatus</location>
        <location evidence="1">trans-Golgi network</location>
    </subcellularLocation>
</comment>
<keyword evidence="4" id="KW-0333">Golgi apparatus</keyword>
<dbReference type="Gene3D" id="1.25.40.90">
    <property type="match status" value="1"/>
</dbReference>
<dbReference type="Gene3D" id="1.20.5.170">
    <property type="match status" value="1"/>
</dbReference>
<feature type="non-terminal residue" evidence="10">
    <location>
        <position position="1"/>
    </location>
</feature>
<feature type="compositionally biased region" description="Polar residues" evidence="6">
    <location>
        <begin position="440"/>
        <end position="459"/>
    </location>
</feature>
<dbReference type="Pfam" id="PF03127">
    <property type="entry name" value="GAT"/>
    <property type="match status" value="1"/>
</dbReference>
<dbReference type="GO" id="GO:0043130">
    <property type="term" value="F:ubiquitin binding"/>
    <property type="evidence" value="ECO:0007669"/>
    <property type="project" value="InterPro"/>
</dbReference>
<dbReference type="GO" id="GO:0035091">
    <property type="term" value="F:phosphatidylinositol binding"/>
    <property type="evidence" value="ECO:0007669"/>
    <property type="project" value="InterPro"/>
</dbReference>
<dbReference type="InterPro" id="IPR008942">
    <property type="entry name" value="ENTH_VHS"/>
</dbReference>
<dbReference type="PANTHER" id="PTHR47180:SF1">
    <property type="entry name" value="ADP-RIBOSYLATION FACTOR-BINDING PROTEIN GGA1-RELATED"/>
    <property type="match status" value="1"/>
</dbReference>
<feature type="region of interest" description="Disordered" evidence="6">
    <location>
        <begin position="440"/>
        <end position="480"/>
    </location>
</feature>
<dbReference type="AlphaFoldDB" id="A0A9P5VN31"/>
<dbReference type="Proteomes" id="UP000696485">
    <property type="component" value="Unassembled WGS sequence"/>
</dbReference>
<dbReference type="PROSITE" id="PS50909">
    <property type="entry name" value="GAT"/>
    <property type="match status" value="1"/>
</dbReference>
<dbReference type="PROSITE" id="PS50180">
    <property type="entry name" value="GAE"/>
    <property type="match status" value="1"/>
</dbReference>
<evidence type="ECO:0000259" key="8">
    <source>
        <dbReference type="PROSITE" id="PS50180"/>
    </source>
</evidence>
<protein>
    <recommendedName>
        <fullName evidence="12">VHS domain-containing protein</fullName>
    </recommendedName>
</protein>
<dbReference type="Gene3D" id="2.60.40.1230">
    <property type="match status" value="1"/>
</dbReference>
<evidence type="ECO:0000313" key="11">
    <source>
        <dbReference type="Proteomes" id="UP000696485"/>
    </source>
</evidence>
<keyword evidence="3" id="KW-0653">Protein transport</keyword>
<dbReference type="InterPro" id="IPR008153">
    <property type="entry name" value="GAE_dom"/>
</dbReference>
<feature type="region of interest" description="Disordered" evidence="6">
    <location>
        <begin position="321"/>
        <end position="373"/>
    </location>
</feature>
<dbReference type="Pfam" id="PF00790">
    <property type="entry name" value="VHS"/>
    <property type="match status" value="1"/>
</dbReference>
<evidence type="ECO:0000256" key="5">
    <source>
        <dbReference type="ARBA" id="ARBA00053552"/>
    </source>
</evidence>